<feature type="domain" description="Tetrapyrrole biosynthesis uroporphyrinogen III synthase" evidence="1">
    <location>
        <begin position="26"/>
        <end position="225"/>
    </location>
</feature>
<keyword evidence="2" id="KW-0456">Lyase</keyword>
<accession>A0ABV7IQV7</accession>
<reference evidence="3" key="1">
    <citation type="journal article" date="2019" name="Int. J. Syst. Evol. Microbiol.">
        <title>The Global Catalogue of Microorganisms (GCM) 10K type strain sequencing project: providing services to taxonomists for standard genome sequencing and annotation.</title>
        <authorList>
            <consortium name="The Broad Institute Genomics Platform"/>
            <consortium name="The Broad Institute Genome Sequencing Center for Infectious Disease"/>
            <person name="Wu L."/>
            <person name="Ma J."/>
        </authorList>
    </citation>
    <scope>NUCLEOTIDE SEQUENCE [LARGE SCALE GENOMIC DNA]</scope>
    <source>
        <strain evidence="3">KCTC 42984</strain>
    </source>
</reference>
<dbReference type="RefSeq" id="WP_379508998.1">
    <property type="nucleotide sequence ID" value="NZ_JBHRTQ010000004.1"/>
</dbReference>
<dbReference type="InterPro" id="IPR036108">
    <property type="entry name" value="4pyrrol_syn_uPrphyn_synt_sf"/>
</dbReference>
<evidence type="ECO:0000313" key="2">
    <source>
        <dbReference type="EMBL" id="MFC3173621.1"/>
    </source>
</evidence>
<gene>
    <name evidence="2" type="ORF">ACFOD9_05090</name>
</gene>
<protein>
    <submittedName>
        <fullName evidence="2">Uroporphyrinogen-III synthase</fullName>
        <ecNumber evidence="2">4.2.1.75</ecNumber>
    </submittedName>
</protein>
<dbReference type="EC" id="4.2.1.75" evidence="2"/>
<proteinExistence type="predicted"/>
<dbReference type="SUPFAM" id="SSF69618">
    <property type="entry name" value="HemD-like"/>
    <property type="match status" value="1"/>
</dbReference>
<dbReference type="Proteomes" id="UP001595604">
    <property type="component" value="Unassembled WGS sequence"/>
</dbReference>
<organism evidence="2 3">
    <name type="scientific">Novosphingobium bradum</name>
    <dbReference type="NCBI Taxonomy" id="1737444"/>
    <lineage>
        <taxon>Bacteria</taxon>
        <taxon>Pseudomonadati</taxon>
        <taxon>Pseudomonadota</taxon>
        <taxon>Alphaproteobacteria</taxon>
        <taxon>Sphingomonadales</taxon>
        <taxon>Sphingomonadaceae</taxon>
        <taxon>Novosphingobium</taxon>
    </lineage>
</organism>
<comment type="caution">
    <text evidence="2">The sequence shown here is derived from an EMBL/GenBank/DDBJ whole genome shotgun (WGS) entry which is preliminary data.</text>
</comment>
<sequence>MSQAGAEPGGLPLIVVRPEPGCGATVAAARGLGLDARAFALFAIAPVPWPAPDPADFDLVLAGSANVFRHGGPQLAGLRALPVHAVGETTAAAARAAGFNVAATGAGGLQPVLAALPPGTRALRLAGAERIALVPPPGVTMAERTVYAATAQPLPPSLAALLAAPAVIALHSAQGARHVAAELDRLGLARAHLALATIGPRVTAAAGPGWKTVLTAERPEDATLLAKAHDLCQTAGTTG</sequence>
<dbReference type="GO" id="GO:0004852">
    <property type="term" value="F:uroporphyrinogen-III synthase activity"/>
    <property type="evidence" value="ECO:0007669"/>
    <property type="project" value="UniProtKB-EC"/>
</dbReference>
<keyword evidence="3" id="KW-1185">Reference proteome</keyword>
<dbReference type="Gene3D" id="3.40.50.10090">
    <property type="match status" value="2"/>
</dbReference>
<evidence type="ECO:0000259" key="1">
    <source>
        <dbReference type="Pfam" id="PF02602"/>
    </source>
</evidence>
<evidence type="ECO:0000313" key="3">
    <source>
        <dbReference type="Proteomes" id="UP001595604"/>
    </source>
</evidence>
<dbReference type="InterPro" id="IPR003754">
    <property type="entry name" value="4pyrrol_synth_uPrphyn_synth"/>
</dbReference>
<name>A0ABV7IQV7_9SPHN</name>
<dbReference type="EMBL" id="JBHRTQ010000004">
    <property type="protein sequence ID" value="MFC3173621.1"/>
    <property type="molecule type" value="Genomic_DNA"/>
</dbReference>
<dbReference type="Pfam" id="PF02602">
    <property type="entry name" value="HEM4"/>
    <property type="match status" value="1"/>
</dbReference>